<proteinExistence type="predicted"/>
<dbReference type="RefSeq" id="WP_073435792.1">
    <property type="nucleotide sequence ID" value="NZ_BJXU01000071.1"/>
</dbReference>
<dbReference type="AlphaFoldDB" id="A0A1M7I1T2"/>
<name>A0A1M7I1T2_9GAMM</name>
<protein>
    <submittedName>
        <fullName evidence="2">Uncharacterized protein</fullName>
    </submittedName>
</protein>
<evidence type="ECO:0000256" key="1">
    <source>
        <dbReference type="SAM" id="Phobius"/>
    </source>
</evidence>
<evidence type="ECO:0000313" key="2">
    <source>
        <dbReference type="EMBL" id="SHM34761.1"/>
    </source>
</evidence>
<dbReference type="Proteomes" id="UP000184123">
    <property type="component" value="Unassembled WGS sequence"/>
</dbReference>
<accession>A0A1M7I1T2</accession>
<gene>
    <name evidence="2" type="ORF">SAMN05660971_02777</name>
</gene>
<feature type="transmembrane region" description="Helical" evidence="1">
    <location>
        <begin position="30"/>
        <end position="49"/>
    </location>
</feature>
<evidence type="ECO:0000313" key="3">
    <source>
        <dbReference type="Proteomes" id="UP000184123"/>
    </source>
</evidence>
<keyword evidence="1" id="KW-0472">Membrane</keyword>
<reference evidence="2 3" key="1">
    <citation type="submission" date="2016-11" db="EMBL/GenBank/DDBJ databases">
        <authorList>
            <person name="Jaros S."/>
            <person name="Januszkiewicz K."/>
            <person name="Wedrychowicz H."/>
        </authorList>
    </citation>
    <scope>NUCLEOTIDE SEQUENCE [LARGE SCALE GENOMIC DNA]</scope>
    <source>
        <strain evidence="2 3">DSM 4740</strain>
    </source>
</reference>
<sequence length="85" mass="8940">MLERMLAGVVIGLVAGGVLGRDLDAHARSVAIGFFAAVAVAFVGSSWLYGAVYGAMAVGELCLGYLLSRLVPSSRTLLRARSRER</sequence>
<keyword evidence="1" id="KW-0812">Transmembrane</keyword>
<dbReference type="EMBL" id="FRCA01000007">
    <property type="protein sequence ID" value="SHM34761.1"/>
    <property type="molecule type" value="Genomic_DNA"/>
</dbReference>
<keyword evidence="1" id="KW-1133">Transmembrane helix</keyword>
<organism evidence="2 3">
    <name type="scientific">Halomonas cupida</name>
    <dbReference type="NCBI Taxonomy" id="44933"/>
    <lineage>
        <taxon>Bacteria</taxon>
        <taxon>Pseudomonadati</taxon>
        <taxon>Pseudomonadota</taxon>
        <taxon>Gammaproteobacteria</taxon>
        <taxon>Oceanospirillales</taxon>
        <taxon>Halomonadaceae</taxon>
        <taxon>Halomonas</taxon>
    </lineage>
</organism>